<name>A0A932G0R9_UNCTE</name>
<feature type="domain" description="MOSC" evidence="2">
    <location>
        <begin position="19"/>
        <end position="144"/>
    </location>
</feature>
<dbReference type="Gene3D" id="2.40.33.20">
    <property type="entry name" value="PK beta-barrel domain-like"/>
    <property type="match status" value="1"/>
</dbReference>
<dbReference type="GO" id="GO:0030151">
    <property type="term" value="F:molybdenum ion binding"/>
    <property type="evidence" value="ECO:0007669"/>
    <property type="project" value="InterPro"/>
</dbReference>
<dbReference type="PROSITE" id="PS51340">
    <property type="entry name" value="MOSC"/>
    <property type="match status" value="1"/>
</dbReference>
<dbReference type="Proteomes" id="UP000769766">
    <property type="component" value="Unassembled WGS sequence"/>
</dbReference>
<dbReference type="PANTHER" id="PTHR36930:SF1">
    <property type="entry name" value="MOSC DOMAIN-CONTAINING PROTEIN"/>
    <property type="match status" value="1"/>
</dbReference>
<comment type="caution">
    <text evidence="3">The sequence shown here is derived from an EMBL/GenBank/DDBJ whole genome shotgun (WGS) entry which is preliminary data.</text>
</comment>
<gene>
    <name evidence="3" type="ORF">HYY20_06990</name>
</gene>
<dbReference type="Pfam" id="PF03473">
    <property type="entry name" value="MOSC"/>
    <property type="match status" value="1"/>
</dbReference>
<dbReference type="InterPro" id="IPR011037">
    <property type="entry name" value="Pyrv_Knase-like_insert_dom_sf"/>
</dbReference>
<dbReference type="InterPro" id="IPR052716">
    <property type="entry name" value="MOSC_domain"/>
</dbReference>
<dbReference type="InterPro" id="IPR005302">
    <property type="entry name" value="MoCF_Sase_C"/>
</dbReference>
<dbReference type="GO" id="GO:0003824">
    <property type="term" value="F:catalytic activity"/>
    <property type="evidence" value="ECO:0007669"/>
    <property type="project" value="InterPro"/>
</dbReference>
<dbReference type="AlphaFoldDB" id="A0A932G0R9"/>
<accession>A0A932G0R9</accession>
<dbReference type="SUPFAM" id="SSF50800">
    <property type="entry name" value="PK beta-barrel domain-like"/>
    <property type="match status" value="1"/>
</dbReference>
<evidence type="ECO:0000313" key="4">
    <source>
        <dbReference type="Proteomes" id="UP000769766"/>
    </source>
</evidence>
<evidence type="ECO:0000313" key="3">
    <source>
        <dbReference type="EMBL" id="MBI2876610.1"/>
    </source>
</evidence>
<evidence type="ECO:0000259" key="2">
    <source>
        <dbReference type="PROSITE" id="PS51340"/>
    </source>
</evidence>
<organism evidence="3 4">
    <name type="scientific">Tectimicrobiota bacterium</name>
    <dbReference type="NCBI Taxonomy" id="2528274"/>
    <lineage>
        <taxon>Bacteria</taxon>
        <taxon>Pseudomonadati</taxon>
        <taxon>Nitrospinota/Tectimicrobiota group</taxon>
        <taxon>Candidatus Tectimicrobiota</taxon>
    </lineage>
</organism>
<sequence>MEGVVIAVSISEHKGTKKSNVDQVHLEEEHGLSGDAHAGPGHRQVSLLALESIEKMRKKGVDVSPGDFAENITTQGIDLGGLPLGSQLQIGEEVQLILTQIGKECHNRCAIYYQVGECVMPIEGLVARVVRGGLIRPGDPVKVTLPGQGTPADPPFRERNQE</sequence>
<dbReference type="PANTHER" id="PTHR36930">
    <property type="entry name" value="METAL-SULFUR CLUSTER BIOSYNTHESIS PROTEINS YUAD-RELATED"/>
    <property type="match status" value="1"/>
</dbReference>
<dbReference type="GO" id="GO:0030170">
    <property type="term" value="F:pyridoxal phosphate binding"/>
    <property type="evidence" value="ECO:0007669"/>
    <property type="project" value="InterPro"/>
</dbReference>
<reference evidence="3" key="1">
    <citation type="submission" date="2020-07" db="EMBL/GenBank/DDBJ databases">
        <title>Huge and variable diversity of episymbiotic CPR bacteria and DPANN archaea in groundwater ecosystems.</title>
        <authorList>
            <person name="He C.Y."/>
            <person name="Keren R."/>
            <person name="Whittaker M."/>
            <person name="Farag I.F."/>
            <person name="Doudna J."/>
            <person name="Cate J.H.D."/>
            <person name="Banfield J.F."/>
        </authorList>
    </citation>
    <scope>NUCLEOTIDE SEQUENCE</scope>
    <source>
        <strain evidence="3">NC_groundwater_672_Ag_B-0.1um_62_36</strain>
    </source>
</reference>
<dbReference type="EMBL" id="JACPRF010000213">
    <property type="protein sequence ID" value="MBI2876610.1"/>
    <property type="molecule type" value="Genomic_DNA"/>
</dbReference>
<feature type="region of interest" description="Disordered" evidence="1">
    <location>
        <begin position="141"/>
        <end position="162"/>
    </location>
</feature>
<evidence type="ECO:0000256" key="1">
    <source>
        <dbReference type="SAM" id="MobiDB-lite"/>
    </source>
</evidence>
<protein>
    <submittedName>
        <fullName evidence="3">MOSC domain-containing protein</fullName>
    </submittedName>
</protein>
<proteinExistence type="predicted"/>